<keyword evidence="4" id="KW-1185">Reference proteome</keyword>
<dbReference type="InterPro" id="IPR012429">
    <property type="entry name" value="HGSNAT_cat"/>
</dbReference>
<feature type="transmembrane region" description="Helical" evidence="1">
    <location>
        <begin position="122"/>
        <end position="143"/>
    </location>
</feature>
<feature type="transmembrane region" description="Helical" evidence="1">
    <location>
        <begin position="7"/>
        <end position="27"/>
    </location>
</feature>
<accession>A0A1I0Y5S6</accession>
<keyword evidence="1" id="KW-0812">Transmembrane</keyword>
<keyword evidence="1" id="KW-0472">Membrane</keyword>
<dbReference type="Pfam" id="PF07786">
    <property type="entry name" value="HGSNAT_cat"/>
    <property type="match status" value="1"/>
</dbReference>
<dbReference type="Proteomes" id="UP000198796">
    <property type="component" value="Unassembled WGS sequence"/>
</dbReference>
<feature type="domain" description="Heparan-alpha-glucosaminide N-acetyltransferase catalytic" evidence="2">
    <location>
        <begin position="1"/>
        <end position="211"/>
    </location>
</feature>
<protein>
    <submittedName>
        <fullName evidence="3">Uncharacterized membrane protein</fullName>
    </submittedName>
</protein>
<sequence>MDLARALALLGMVLFHTVYDLALFGLIDPLTPRLAHWRLLSIITAGSFLLISGISLTLSHGSGIRWGPFWRRFCKISAAALAITVATWLYAPGQFVYFGILHAIAASSLLALLFLRAPIWTTLSAALVVLTAPQLWGAVHTQTWLMWLGFHTAPRAAMDYEPMLPWAGWCLLGVALARMHPLSKTPPAPGWTRPALWAGRHSLIIYLIHQPVLLGLIGLWAHLSA</sequence>
<dbReference type="OrthoDB" id="9807591at2"/>
<feature type="transmembrane region" description="Helical" evidence="1">
    <location>
        <begin position="39"/>
        <end position="61"/>
    </location>
</feature>
<feature type="transmembrane region" description="Helical" evidence="1">
    <location>
        <begin position="97"/>
        <end position="115"/>
    </location>
</feature>
<keyword evidence="1" id="KW-1133">Transmembrane helix</keyword>
<evidence type="ECO:0000256" key="1">
    <source>
        <dbReference type="SAM" id="Phobius"/>
    </source>
</evidence>
<evidence type="ECO:0000313" key="4">
    <source>
        <dbReference type="Proteomes" id="UP000198796"/>
    </source>
</evidence>
<name>A0A1I0Y5S6_9RHOB</name>
<dbReference type="RefSeq" id="WP_092065956.1">
    <property type="nucleotide sequence ID" value="NZ_FOJU01000004.1"/>
</dbReference>
<evidence type="ECO:0000259" key="2">
    <source>
        <dbReference type="Pfam" id="PF07786"/>
    </source>
</evidence>
<dbReference type="STRING" id="871651.SAMN05421688_2807"/>
<feature type="transmembrane region" description="Helical" evidence="1">
    <location>
        <begin position="203"/>
        <end position="223"/>
    </location>
</feature>
<dbReference type="EMBL" id="FOJU01000004">
    <property type="protein sequence ID" value="SFB08096.1"/>
    <property type="molecule type" value="Genomic_DNA"/>
</dbReference>
<dbReference type="AlphaFoldDB" id="A0A1I0Y5S6"/>
<reference evidence="3 4" key="1">
    <citation type="submission" date="2016-10" db="EMBL/GenBank/DDBJ databases">
        <authorList>
            <person name="de Groot N.N."/>
        </authorList>
    </citation>
    <scope>NUCLEOTIDE SEQUENCE [LARGE SCALE GENOMIC DNA]</scope>
    <source>
        <strain evidence="3 4">DSM 29316</strain>
    </source>
</reference>
<organism evidence="3 4">
    <name type="scientific">Poseidonocella pacifica</name>
    <dbReference type="NCBI Taxonomy" id="871651"/>
    <lineage>
        <taxon>Bacteria</taxon>
        <taxon>Pseudomonadati</taxon>
        <taxon>Pseudomonadota</taxon>
        <taxon>Alphaproteobacteria</taxon>
        <taxon>Rhodobacterales</taxon>
        <taxon>Roseobacteraceae</taxon>
        <taxon>Poseidonocella</taxon>
    </lineage>
</organism>
<gene>
    <name evidence="3" type="ORF">SAMN05421688_2807</name>
</gene>
<feature type="transmembrane region" description="Helical" evidence="1">
    <location>
        <begin position="163"/>
        <end position="182"/>
    </location>
</feature>
<evidence type="ECO:0000313" key="3">
    <source>
        <dbReference type="EMBL" id="SFB08096.1"/>
    </source>
</evidence>
<proteinExistence type="predicted"/>
<feature type="transmembrane region" description="Helical" evidence="1">
    <location>
        <begin position="73"/>
        <end position="91"/>
    </location>
</feature>